<keyword evidence="18" id="KW-0675">Receptor</keyword>
<proteinExistence type="predicted"/>
<evidence type="ECO:0000256" key="16">
    <source>
        <dbReference type="ARBA" id="ARBA00048679"/>
    </source>
</evidence>
<gene>
    <name evidence="18" type="ordered locus">MTR_5g081320</name>
</gene>
<reference evidence="18 20" key="1">
    <citation type="journal article" date="2011" name="Nature">
        <title>The Medicago genome provides insight into the evolution of rhizobial symbioses.</title>
        <authorList>
            <person name="Young N.D."/>
            <person name="Debelle F."/>
            <person name="Oldroyd G.E."/>
            <person name="Geurts R."/>
            <person name="Cannon S.B."/>
            <person name="Udvardi M.K."/>
            <person name="Benedito V.A."/>
            <person name="Mayer K.F."/>
            <person name="Gouzy J."/>
            <person name="Schoof H."/>
            <person name="Van de Peer Y."/>
            <person name="Proost S."/>
            <person name="Cook D.R."/>
            <person name="Meyers B.C."/>
            <person name="Spannagl M."/>
            <person name="Cheung F."/>
            <person name="De Mita S."/>
            <person name="Krishnakumar V."/>
            <person name="Gundlach H."/>
            <person name="Zhou S."/>
            <person name="Mudge J."/>
            <person name="Bharti A.K."/>
            <person name="Murray J.D."/>
            <person name="Naoumkina M.A."/>
            <person name="Rosen B."/>
            <person name="Silverstein K.A."/>
            <person name="Tang H."/>
            <person name="Rombauts S."/>
            <person name="Zhao P.X."/>
            <person name="Zhou P."/>
            <person name="Barbe V."/>
            <person name="Bardou P."/>
            <person name="Bechner M."/>
            <person name="Bellec A."/>
            <person name="Berger A."/>
            <person name="Berges H."/>
            <person name="Bidwell S."/>
            <person name="Bisseling T."/>
            <person name="Choisne N."/>
            <person name="Couloux A."/>
            <person name="Denny R."/>
            <person name="Deshpande S."/>
            <person name="Dai X."/>
            <person name="Doyle J.J."/>
            <person name="Dudez A.M."/>
            <person name="Farmer A.D."/>
            <person name="Fouteau S."/>
            <person name="Franken C."/>
            <person name="Gibelin C."/>
            <person name="Gish J."/>
            <person name="Goldstein S."/>
            <person name="Gonzalez A.J."/>
            <person name="Green P.J."/>
            <person name="Hallab A."/>
            <person name="Hartog M."/>
            <person name="Hua A."/>
            <person name="Humphray S.J."/>
            <person name="Jeong D.H."/>
            <person name="Jing Y."/>
            <person name="Jocker A."/>
            <person name="Kenton S.M."/>
            <person name="Kim D.J."/>
            <person name="Klee K."/>
            <person name="Lai H."/>
            <person name="Lang C."/>
            <person name="Lin S."/>
            <person name="Macmil S.L."/>
            <person name="Magdelenat G."/>
            <person name="Matthews L."/>
            <person name="McCorrison J."/>
            <person name="Monaghan E.L."/>
            <person name="Mun J.H."/>
            <person name="Najar F.Z."/>
            <person name="Nicholson C."/>
            <person name="Noirot C."/>
            <person name="O'Bleness M."/>
            <person name="Paule C.R."/>
            <person name="Poulain J."/>
            <person name="Prion F."/>
            <person name="Qin B."/>
            <person name="Qu C."/>
            <person name="Retzel E.F."/>
            <person name="Riddle C."/>
            <person name="Sallet E."/>
            <person name="Samain S."/>
            <person name="Samson N."/>
            <person name="Sanders I."/>
            <person name="Saurat O."/>
            <person name="Scarpelli C."/>
            <person name="Schiex T."/>
            <person name="Segurens B."/>
            <person name="Severin A.J."/>
            <person name="Sherrier D.J."/>
            <person name="Shi R."/>
            <person name="Sims S."/>
            <person name="Singer S.R."/>
            <person name="Sinharoy S."/>
            <person name="Sterck L."/>
            <person name="Viollet A."/>
            <person name="Wang B.B."/>
            <person name="Wang K."/>
            <person name="Wang M."/>
            <person name="Wang X."/>
            <person name="Warfsmann J."/>
            <person name="Weissenbach J."/>
            <person name="White D.D."/>
            <person name="White J.D."/>
            <person name="Wiley G.B."/>
            <person name="Wincker P."/>
            <person name="Xing Y."/>
            <person name="Yang L."/>
            <person name="Yao Z."/>
            <person name="Ying F."/>
            <person name="Zhai J."/>
            <person name="Zhou L."/>
            <person name="Zuber A."/>
            <person name="Denarie J."/>
            <person name="Dixon R.A."/>
            <person name="May G.D."/>
            <person name="Schwartz D.C."/>
            <person name="Rogers J."/>
            <person name="Quetier F."/>
            <person name="Town C.D."/>
            <person name="Roe B.A."/>
        </authorList>
    </citation>
    <scope>NUCLEOTIDE SEQUENCE [LARGE SCALE GENOMIC DNA]</scope>
    <source>
        <strain evidence="18">A17</strain>
        <strain evidence="19 20">cv. Jemalong A17</strain>
    </source>
</reference>
<evidence type="ECO:0000313" key="18">
    <source>
        <dbReference type="EMBL" id="AES99477.1"/>
    </source>
</evidence>
<sequence length="110" mass="12426">MITTLQKRKSTARSSSKREVTTFTDLSVPLTYENVVQATGNFNLNNLIGGGRLGSTYKAEISKGFFVAVKRLYREHFEGAKHFNAEIKALENLNHPNLITLIGYTRKTKY</sequence>
<evidence type="ECO:0000256" key="7">
    <source>
        <dbReference type="ARBA" id="ARBA00022692"/>
    </source>
</evidence>
<keyword evidence="5" id="KW-0433">Leucine-rich repeat</keyword>
<dbReference type="Pfam" id="PF00069">
    <property type="entry name" value="Pkinase"/>
    <property type="match status" value="1"/>
</dbReference>
<comment type="subcellular location">
    <subcellularLocation>
        <location evidence="1">Cell membrane</location>
        <topology evidence="1">Single-pass type I membrane protein</topology>
    </subcellularLocation>
</comment>
<evidence type="ECO:0000256" key="3">
    <source>
        <dbReference type="ARBA" id="ARBA00022475"/>
    </source>
</evidence>
<organism evidence="18 20">
    <name type="scientific">Medicago truncatula</name>
    <name type="common">Barrel medic</name>
    <name type="synonym">Medicago tribuloides</name>
    <dbReference type="NCBI Taxonomy" id="3880"/>
    <lineage>
        <taxon>Eukaryota</taxon>
        <taxon>Viridiplantae</taxon>
        <taxon>Streptophyta</taxon>
        <taxon>Embryophyta</taxon>
        <taxon>Tracheophyta</taxon>
        <taxon>Spermatophyta</taxon>
        <taxon>Magnoliopsida</taxon>
        <taxon>eudicotyledons</taxon>
        <taxon>Gunneridae</taxon>
        <taxon>Pentapetalae</taxon>
        <taxon>rosids</taxon>
        <taxon>fabids</taxon>
        <taxon>Fabales</taxon>
        <taxon>Fabaceae</taxon>
        <taxon>Papilionoideae</taxon>
        <taxon>50 kb inversion clade</taxon>
        <taxon>NPAAA clade</taxon>
        <taxon>Hologalegina</taxon>
        <taxon>IRL clade</taxon>
        <taxon>Trifolieae</taxon>
        <taxon>Medicago</taxon>
    </lineage>
</organism>
<dbReference type="EC" id="2.7.11.1" evidence="2"/>
<evidence type="ECO:0000256" key="8">
    <source>
        <dbReference type="ARBA" id="ARBA00022729"/>
    </source>
</evidence>
<dbReference type="EnsemblPlants" id="AES99477">
    <property type="protein sequence ID" value="AES99477"/>
    <property type="gene ID" value="MTR_5g081320"/>
</dbReference>
<protein>
    <recommendedName>
        <fullName evidence="2">non-specific serine/threonine protein kinase</fullName>
        <ecNumber evidence="2">2.7.11.1</ecNumber>
    </recommendedName>
</protein>
<evidence type="ECO:0000256" key="2">
    <source>
        <dbReference type="ARBA" id="ARBA00012513"/>
    </source>
</evidence>
<keyword evidence="4" id="KW-0723">Serine/threonine-protein kinase</keyword>
<keyword evidence="10" id="KW-0547">Nucleotide-binding</keyword>
<evidence type="ECO:0000256" key="11">
    <source>
        <dbReference type="ARBA" id="ARBA00022777"/>
    </source>
</evidence>
<evidence type="ECO:0000256" key="1">
    <source>
        <dbReference type="ARBA" id="ARBA00004251"/>
    </source>
</evidence>
<evidence type="ECO:0000313" key="20">
    <source>
        <dbReference type="Proteomes" id="UP000002051"/>
    </source>
</evidence>
<dbReference type="InterPro" id="IPR000719">
    <property type="entry name" value="Prot_kinase_dom"/>
</dbReference>
<keyword evidence="7" id="KW-0812">Transmembrane</keyword>
<keyword evidence="8" id="KW-0732">Signal</keyword>
<dbReference type="GO" id="GO:0005524">
    <property type="term" value="F:ATP binding"/>
    <property type="evidence" value="ECO:0007669"/>
    <property type="project" value="UniProtKB-KW"/>
</dbReference>
<dbReference type="Gene3D" id="3.30.200.20">
    <property type="entry name" value="Phosphorylase Kinase, domain 1"/>
    <property type="match status" value="1"/>
</dbReference>
<evidence type="ECO:0000256" key="15">
    <source>
        <dbReference type="ARBA" id="ARBA00047899"/>
    </source>
</evidence>
<evidence type="ECO:0000313" key="19">
    <source>
        <dbReference type="EnsemblPlants" id="AES99477"/>
    </source>
</evidence>
<feature type="domain" description="Protein kinase" evidence="17">
    <location>
        <begin position="42"/>
        <end position="110"/>
    </location>
</feature>
<dbReference type="STRING" id="3880.G7K224"/>
<evidence type="ECO:0000256" key="9">
    <source>
        <dbReference type="ARBA" id="ARBA00022737"/>
    </source>
</evidence>
<evidence type="ECO:0000259" key="17">
    <source>
        <dbReference type="PROSITE" id="PS50011"/>
    </source>
</evidence>
<dbReference type="GO" id="GO:0005886">
    <property type="term" value="C:plasma membrane"/>
    <property type="evidence" value="ECO:0007669"/>
    <property type="project" value="UniProtKB-SubCell"/>
</dbReference>
<keyword evidence="3" id="KW-1003">Cell membrane</keyword>
<dbReference type="GO" id="GO:0006950">
    <property type="term" value="P:response to stress"/>
    <property type="evidence" value="ECO:0007669"/>
    <property type="project" value="UniProtKB-ARBA"/>
</dbReference>
<evidence type="ECO:0000256" key="12">
    <source>
        <dbReference type="ARBA" id="ARBA00022840"/>
    </source>
</evidence>
<dbReference type="SUPFAM" id="SSF56112">
    <property type="entry name" value="Protein kinase-like (PK-like)"/>
    <property type="match status" value="1"/>
</dbReference>
<keyword evidence="20" id="KW-1185">Reference proteome</keyword>
<dbReference type="PANTHER" id="PTHR48006:SF94">
    <property type="entry name" value="PROTEIN KINASE DOMAIN-CONTAINING PROTEIN"/>
    <property type="match status" value="1"/>
</dbReference>
<evidence type="ECO:0000256" key="10">
    <source>
        <dbReference type="ARBA" id="ARBA00022741"/>
    </source>
</evidence>
<evidence type="ECO:0000256" key="14">
    <source>
        <dbReference type="ARBA" id="ARBA00023136"/>
    </source>
</evidence>
<dbReference type="GO" id="GO:0004674">
    <property type="term" value="F:protein serine/threonine kinase activity"/>
    <property type="evidence" value="ECO:0007669"/>
    <property type="project" value="UniProtKB-KW"/>
</dbReference>
<dbReference type="InterPro" id="IPR051824">
    <property type="entry name" value="LRR_Rcpt-Like_S/T_Kinase"/>
</dbReference>
<evidence type="ECO:0000256" key="6">
    <source>
        <dbReference type="ARBA" id="ARBA00022679"/>
    </source>
</evidence>
<dbReference type="HOGENOM" id="CLU_2174752_0_0_1"/>
<keyword evidence="9" id="KW-0677">Repeat</keyword>
<dbReference type="AlphaFoldDB" id="G7K224"/>
<dbReference type="Proteomes" id="UP000002051">
    <property type="component" value="Chromosome 5"/>
</dbReference>
<keyword evidence="11 18" id="KW-0418">Kinase</keyword>
<accession>G7K224</accession>
<keyword evidence="6" id="KW-0808">Transferase</keyword>
<reference evidence="18 20" key="2">
    <citation type="journal article" date="2014" name="BMC Genomics">
        <title>An improved genome release (version Mt4.0) for the model legume Medicago truncatula.</title>
        <authorList>
            <person name="Tang H."/>
            <person name="Krishnakumar V."/>
            <person name="Bidwell S."/>
            <person name="Rosen B."/>
            <person name="Chan A."/>
            <person name="Zhou S."/>
            <person name="Gentzbittel L."/>
            <person name="Childs K.L."/>
            <person name="Yandell M."/>
            <person name="Gundlach H."/>
            <person name="Mayer K.F."/>
            <person name="Schwartz D.C."/>
            <person name="Town C.D."/>
        </authorList>
    </citation>
    <scope>GENOME REANNOTATION</scope>
    <source>
        <strain evidence="19 20">cv. Jemalong A17</strain>
    </source>
</reference>
<dbReference type="PROSITE" id="PS50011">
    <property type="entry name" value="PROTEIN_KINASE_DOM"/>
    <property type="match status" value="1"/>
</dbReference>
<dbReference type="EMBL" id="CM001221">
    <property type="protein sequence ID" value="AES99477.1"/>
    <property type="molecule type" value="Genomic_DNA"/>
</dbReference>
<dbReference type="eggNOG" id="ENOG502QSHG">
    <property type="taxonomic scope" value="Eukaryota"/>
</dbReference>
<keyword evidence="13" id="KW-1133">Transmembrane helix</keyword>
<comment type="catalytic activity">
    <reaction evidence="16">
        <text>L-seryl-[protein] + ATP = O-phospho-L-seryl-[protein] + ADP + H(+)</text>
        <dbReference type="Rhea" id="RHEA:17989"/>
        <dbReference type="Rhea" id="RHEA-COMP:9863"/>
        <dbReference type="Rhea" id="RHEA-COMP:11604"/>
        <dbReference type="ChEBI" id="CHEBI:15378"/>
        <dbReference type="ChEBI" id="CHEBI:29999"/>
        <dbReference type="ChEBI" id="CHEBI:30616"/>
        <dbReference type="ChEBI" id="CHEBI:83421"/>
        <dbReference type="ChEBI" id="CHEBI:456216"/>
        <dbReference type="EC" id="2.7.11.1"/>
    </reaction>
</comment>
<dbReference type="FunFam" id="3.30.200.20:FF:000260">
    <property type="entry name" value="LRR receptor-like serine/threonine-protein kinase RPK2"/>
    <property type="match status" value="1"/>
</dbReference>
<keyword evidence="14" id="KW-0472">Membrane</keyword>
<evidence type="ECO:0000256" key="5">
    <source>
        <dbReference type="ARBA" id="ARBA00022614"/>
    </source>
</evidence>
<dbReference type="PANTHER" id="PTHR48006">
    <property type="entry name" value="LEUCINE-RICH REPEAT-CONTAINING PROTEIN DDB_G0281931-RELATED"/>
    <property type="match status" value="1"/>
</dbReference>
<evidence type="ECO:0000256" key="4">
    <source>
        <dbReference type="ARBA" id="ARBA00022527"/>
    </source>
</evidence>
<dbReference type="PaxDb" id="3880-AES99477"/>
<reference evidence="19" key="3">
    <citation type="submission" date="2015-04" db="UniProtKB">
        <authorList>
            <consortium name="EnsemblPlants"/>
        </authorList>
    </citation>
    <scope>IDENTIFICATION</scope>
    <source>
        <strain evidence="19">cv. Jemalong A17</strain>
    </source>
</reference>
<evidence type="ECO:0000256" key="13">
    <source>
        <dbReference type="ARBA" id="ARBA00022989"/>
    </source>
</evidence>
<comment type="catalytic activity">
    <reaction evidence="15">
        <text>L-threonyl-[protein] + ATP = O-phospho-L-threonyl-[protein] + ADP + H(+)</text>
        <dbReference type="Rhea" id="RHEA:46608"/>
        <dbReference type="Rhea" id="RHEA-COMP:11060"/>
        <dbReference type="Rhea" id="RHEA-COMP:11605"/>
        <dbReference type="ChEBI" id="CHEBI:15378"/>
        <dbReference type="ChEBI" id="CHEBI:30013"/>
        <dbReference type="ChEBI" id="CHEBI:30616"/>
        <dbReference type="ChEBI" id="CHEBI:61977"/>
        <dbReference type="ChEBI" id="CHEBI:456216"/>
        <dbReference type="EC" id="2.7.11.1"/>
    </reaction>
</comment>
<dbReference type="InterPro" id="IPR011009">
    <property type="entry name" value="Kinase-like_dom_sf"/>
</dbReference>
<keyword evidence="12" id="KW-0067">ATP-binding</keyword>
<name>G7K224_MEDTR</name>